<keyword evidence="2" id="KW-1185">Reference proteome</keyword>
<dbReference type="AlphaFoldDB" id="A0A8S4MLU3"/>
<comment type="caution">
    <text evidence="1">The sequence shown here is derived from an EMBL/GenBank/DDBJ whole genome shotgun (WGS) entry which is preliminary data.</text>
</comment>
<evidence type="ECO:0000313" key="2">
    <source>
        <dbReference type="Proteomes" id="UP000838412"/>
    </source>
</evidence>
<organism evidence="1 2">
    <name type="scientific">Branchiostoma lanceolatum</name>
    <name type="common">Common lancelet</name>
    <name type="synonym">Amphioxus lanceolatum</name>
    <dbReference type="NCBI Taxonomy" id="7740"/>
    <lineage>
        <taxon>Eukaryota</taxon>
        <taxon>Metazoa</taxon>
        <taxon>Chordata</taxon>
        <taxon>Cephalochordata</taxon>
        <taxon>Leptocardii</taxon>
        <taxon>Amphioxiformes</taxon>
        <taxon>Branchiostomatidae</taxon>
        <taxon>Branchiostoma</taxon>
    </lineage>
</organism>
<proteinExistence type="predicted"/>
<dbReference type="EMBL" id="CAKMNS010000104">
    <property type="protein sequence ID" value="CAH1276911.1"/>
    <property type="molecule type" value="Genomic_DNA"/>
</dbReference>
<gene>
    <name evidence="1" type="primary">Hypp9427</name>
    <name evidence="1" type="ORF">BLAG_LOCUS25848</name>
</gene>
<dbReference type="OrthoDB" id="10577422at2759"/>
<reference evidence="1" key="1">
    <citation type="submission" date="2022-01" db="EMBL/GenBank/DDBJ databases">
        <authorList>
            <person name="Braso-Vives M."/>
        </authorList>
    </citation>
    <scope>NUCLEOTIDE SEQUENCE</scope>
</reference>
<dbReference type="Proteomes" id="UP000838412">
    <property type="component" value="Unassembled WGS sequence"/>
</dbReference>
<protein>
    <submittedName>
        <fullName evidence="1">Hypp9427 protein</fullName>
    </submittedName>
</protein>
<name>A0A8S4MLU3_BRALA</name>
<evidence type="ECO:0000313" key="1">
    <source>
        <dbReference type="EMBL" id="CAH1276911.1"/>
    </source>
</evidence>
<accession>A0A8S4MLU3</accession>
<sequence length="148" mass="15815">MWCTYTSILKNAPQVDEAAATRRTCAGSPLVHPDVRAGQLSGPSTAQDASAVCSSVPVPRACLSSVLWCFGKFYPAVQPSFLVYSDTLCLVLTSQECRSAFRLPLPQIFAGTIGSSNRRPIREGTPPFIISEGFNGGYESPVSLADQV</sequence>